<dbReference type="InterPro" id="IPR001453">
    <property type="entry name" value="MoaB/Mog_dom"/>
</dbReference>
<feature type="domain" description="MoaB/Mog" evidence="4">
    <location>
        <begin position="43"/>
        <end position="186"/>
    </location>
</feature>
<evidence type="ECO:0000313" key="8">
    <source>
        <dbReference type="Proteomes" id="UP000215374"/>
    </source>
</evidence>
<reference evidence="6 8" key="2">
    <citation type="submission" date="2017-06" db="EMBL/GenBank/DDBJ databases">
        <authorList>
            <consortium name="Pathogen Informatics"/>
        </authorList>
    </citation>
    <scope>NUCLEOTIDE SEQUENCE [LARGE SCALE GENOMIC DNA]</scope>
    <source>
        <strain evidence="6 8">NCTC13015</strain>
    </source>
</reference>
<dbReference type="KEGG" id="cii:CIMIT_03545"/>
<feature type="compositionally biased region" description="Low complexity" evidence="3">
    <location>
        <begin position="1"/>
        <end position="13"/>
    </location>
</feature>
<evidence type="ECO:0000256" key="2">
    <source>
        <dbReference type="ARBA" id="ARBA00023150"/>
    </source>
</evidence>
<dbReference type="HOGENOM" id="CLU_077358_4_0_11"/>
<evidence type="ECO:0000313" key="7">
    <source>
        <dbReference type="Proteomes" id="UP000028780"/>
    </source>
</evidence>
<keyword evidence="7" id="KW-1185">Reference proteome</keyword>
<gene>
    <name evidence="6" type="primary">moaB_1</name>
    <name evidence="5" type="ORF">CIMIT_03545</name>
    <name evidence="6" type="ORF">SAMEA4535761_00774</name>
</gene>
<feature type="region of interest" description="Disordered" evidence="3">
    <location>
        <begin position="1"/>
        <end position="20"/>
    </location>
</feature>
<dbReference type="UniPathway" id="UPA00344"/>
<protein>
    <submittedName>
        <fullName evidence="5 6">Molybdenum cofactor biosynthesis protein</fullName>
    </submittedName>
</protein>
<dbReference type="SUPFAM" id="SSF53218">
    <property type="entry name" value="Molybdenum cofactor biosynthesis proteins"/>
    <property type="match status" value="1"/>
</dbReference>
<dbReference type="Gene3D" id="3.40.980.10">
    <property type="entry name" value="MoaB/Mog-like domain"/>
    <property type="match status" value="1"/>
</dbReference>
<dbReference type="InterPro" id="IPR036425">
    <property type="entry name" value="MoaB/Mog-like_dom_sf"/>
</dbReference>
<dbReference type="InterPro" id="IPR051920">
    <property type="entry name" value="MPT_Adenylyltrnsfr/MoaC-Rel"/>
</dbReference>
<dbReference type="Pfam" id="PF00994">
    <property type="entry name" value="MoCF_biosynth"/>
    <property type="match status" value="1"/>
</dbReference>
<dbReference type="OrthoDB" id="9784492at2"/>
<evidence type="ECO:0000313" key="6">
    <source>
        <dbReference type="EMBL" id="SNV62837.1"/>
    </source>
</evidence>
<evidence type="ECO:0000256" key="3">
    <source>
        <dbReference type="SAM" id="MobiDB-lite"/>
    </source>
</evidence>
<dbReference type="PANTHER" id="PTHR43764:SF1">
    <property type="entry name" value="MOLYBDOPTERIN MOLYBDOTRANSFERASE"/>
    <property type="match status" value="1"/>
</dbReference>
<dbReference type="eggNOG" id="COG0521">
    <property type="taxonomic scope" value="Bacteria"/>
</dbReference>
<organism evidence="5 7">
    <name type="scientific">Corynebacterium imitans</name>
    <dbReference type="NCBI Taxonomy" id="156978"/>
    <lineage>
        <taxon>Bacteria</taxon>
        <taxon>Bacillati</taxon>
        <taxon>Actinomycetota</taxon>
        <taxon>Actinomycetes</taxon>
        <taxon>Mycobacteriales</taxon>
        <taxon>Corynebacteriaceae</taxon>
        <taxon>Corynebacterium</taxon>
    </lineage>
</organism>
<name>A0A076NQG5_9CORY</name>
<keyword evidence="2" id="KW-0501">Molybdenum cofactor biosynthesis</keyword>
<dbReference type="STRING" id="156978.CIMIT_03545"/>
<accession>A0A076NQG5</accession>
<dbReference type="PANTHER" id="PTHR43764">
    <property type="entry name" value="MOLYBDENUM COFACTOR BIOSYNTHESIS"/>
    <property type="match status" value="1"/>
</dbReference>
<dbReference type="PROSITE" id="PS01078">
    <property type="entry name" value="MOCF_BIOSYNTHESIS_1"/>
    <property type="match status" value="1"/>
</dbReference>
<evidence type="ECO:0000259" key="4">
    <source>
        <dbReference type="SMART" id="SM00852"/>
    </source>
</evidence>
<dbReference type="Proteomes" id="UP000028780">
    <property type="component" value="Chromosome"/>
</dbReference>
<proteinExistence type="predicted"/>
<dbReference type="SMART" id="SM00852">
    <property type="entry name" value="MoCF_biosynth"/>
    <property type="match status" value="1"/>
</dbReference>
<evidence type="ECO:0000256" key="1">
    <source>
        <dbReference type="ARBA" id="ARBA00005046"/>
    </source>
</evidence>
<sequence>MAETMGTTGTTKTLDAFDGAEPDETFLRAVELEQSTPAQTRAIVVLVGDHRYESPGDNTDKMVAELLGEYGYHVDGVVRTKSKKSEIRKVIETGVVGGVDLVLTLGGTGVGPRDKTPEATRTVIDKMVPGVAQAIRSSGQSCGAVDAATSRGICGVSGSTVVVNLAPSRQAIRDGVATVAPLVEHLIGELNSYTVQ</sequence>
<dbReference type="RefSeq" id="WP_038589218.1">
    <property type="nucleotide sequence ID" value="NZ_CP009211.1"/>
</dbReference>
<dbReference type="EMBL" id="CP009211">
    <property type="protein sequence ID" value="AIJ33102.1"/>
    <property type="molecule type" value="Genomic_DNA"/>
</dbReference>
<dbReference type="InterPro" id="IPR008284">
    <property type="entry name" value="MoCF_biosynth_CS"/>
</dbReference>
<dbReference type="GO" id="GO:0006777">
    <property type="term" value="P:Mo-molybdopterin cofactor biosynthetic process"/>
    <property type="evidence" value="ECO:0007669"/>
    <property type="project" value="UniProtKB-KW"/>
</dbReference>
<comment type="pathway">
    <text evidence="1">Cofactor biosynthesis; molybdopterin biosynthesis.</text>
</comment>
<dbReference type="Proteomes" id="UP000215374">
    <property type="component" value="Chromosome 1"/>
</dbReference>
<dbReference type="EMBL" id="LT906467">
    <property type="protein sequence ID" value="SNV62837.1"/>
    <property type="molecule type" value="Genomic_DNA"/>
</dbReference>
<evidence type="ECO:0000313" key="5">
    <source>
        <dbReference type="EMBL" id="AIJ33102.1"/>
    </source>
</evidence>
<dbReference type="AlphaFoldDB" id="A0A076NQG5"/>
<reference evidence="5 7" key="1">
    <citation type="submission" date="2014-08" db="EMBL/GenBank/DDBJ databases">
        <title>Complete genome sequence of Corynebacterium imitans DSM 44264, isolated from a five-month-old boy with suspected pharyngeal diphtheria.</title>
        <authorList>
            <person name="Mollmann S."/>
            <person name="Albersmeier A."/>
            <person name="Ruckert C."/>
            <person name="Tauch A."/>
        </authorList>
    </citation>
    <scope>NUCLEOTIDE SEQUENCE [LARGE SCALE GENOMIC DNA]</scope>
    <source>
        <strain evidence="5 7">DSM 44264</strain>
    </source>
</reference>